<name>A0ABR6WCD3_9BACT</name>
<keyword evidence="1" id="KW-0732">Signal</keyword>
<sequence>MNSFLIHWLKTTSVILFFSLSCFGQISAIDGQRTNTANQDSHVSKTEYDSLTTVLLRIGQADQHDRNQLEAARFGGDSLQMKALVGHMKQTDSLNLTEVDQILTRYGWLSSSNVGLDANNTLFLVIQHADLAAQEKYLPMMTEAVKHGALKASSFALLQDRMALREGQKQIYGSQLAWNMKTNHYYVMAIENPDQVDQRRAKVGLVPIAIYILDCCNLVWDLPAFKKNIFSLKARK</sequence>
<feature type="chain" id="PRO_5046264510" evidence="1">
    <location>
        <begin position="29"/>
        <end position="236"/>
    </location>
</feature>
<proteinExistence type="predicted"/>
<dbReference type="RefSeq" id="WP_186740526.1">
    <property type="nucleotide sequence ID" value="NZ_VFIA01000040.1"/>
</dbReference>
<accession>A0ABR6WCD3</accession>
<reference evidence="2 3" key="1">
    <citation type="submission" date="2019-06" db="EMBL/GenBank/DDBJ databases">
        <title>Spirosoma utsteinense sp. nov. isolated from Antarctic ice-free soils.</title>
        <authorList>
            <person name="Tahon G."/>
        </authorList>
    </citation>
    <scope>NUCLEOTIDE SEQUENCE [LARGE SCALE GENOMIC DNA]</scope>
    <source>
        <strain evidence="2 3">LMG 31447</strain>
    </source>
</reference>
<dbReference type="EMBL" id="VFIA01000040">
    <property type="protein sequence ID" value="MBC3794235.1"/>
    <property type="molecule type" value="Genomic_DNA"/>
</dbReference>
<comment type="caution">
    <text evidence="2">The sequence shown here is derived from an EMBL/GenBank/DDBJ whole genome shotgun (WGS) entry which is preliminary data.</text>
</comment>
<feature type="signal peptide" evidence="1">
    <location>
        <begin position="1"/>
        <end position="28"/>
    </location>
</feature>
<dbReference type="Proteomes" id="UP000700732">
    <property type="component" value="Unassembled WGS sequence"/>
</dbReference>
<organism evidence="2 3">
    <name type="scientific">Spirosoma utsteinense</name>
    <dbReference type="NCBI Taxonomy" id="2585773"/>
    <lineage>
        <taxon>Bacteria</taxon>
        <taxon>Pseudomonadati</taxon>
        <taxon>Bacteroidota</taxon>
        <taxon>Cytophagia</taxon>
        <taxon>Cytophagales</taxon>
        <taxon>Cytophagaceae</taxon>
        <taxon>Spirosoma</taxon>
    </lineage>
</organism>
<evidence type="ECO:0000313" key="2">
    <source>
        <dbReference type="EMBL" id="MBC3794235.1"/>
    </source>
</evidence>
<evidence type="ECO:0000313" key="3">
    <source>
        <dbReference type="Proteomes" id="UP000700732"/>
    </source>
</evidence>
<gene>
    <name evidence="2" type="ORF">FH603_4762</name>
</gene>
<evidence type="ECO:0000256" key="1">
    <source>
        <dbReference type="SAM" id="SignalP"/>
    </source>
</evidence>
<keyword evidence="3" id="KW-1185">Reference proteome</keyword>
<dbReference type="Pfam" id="PF20329">
    <property type="entry name" value="DUF6624"/>
    <property type="match status" value="1"/>
</dbReference>
<protein>
    <submittedName>
        <fullName evidence="2">Uncharacterized protein</fullName>
    </submittedName>
</protein>
<dbReference type="InterPro" id="IPR046732">
    <property type="entry name" value="DUF6624"/>
</dbReference>